<protein>
    <submittedName>
        <fullName evidence="2">Uncharacterized protein</fullName>
    </submittedName>
</protein>
<dbReference type="KEGG" id="pchm:VFPPC_09090"/>
<reference evidence="2 3" key="1">
    <citation type="journal article" date="2016" name="PLoS Pathog.">
        <title>Biosynthesis of antibiotic leucinostatins in bio-control fungus Purpureocillium lilacinum and their inhibition on phytophthora revealed by genome mining.</title>
        <authorList>
            <person name="Wang G."/>
            <person name="Liu Z."/>
            <person name="Lin R."/>
            <person name="Li E."/>
            <person name="Mao Z."/>
            <person name="Ling J."/>
            <person name="Yang Y."/>
            <person name="Yin W.B."/>
            <person name="Xie B."/>
        </authorList>
    </citation>
    <scope>NUCLEOTIDE SEQUENCE [LARGE SCALE GENOMIC DNA]</scope>
    <source>
        <strain evidence="2">170</strain>
    </source>
</reference>
<comment type="caution">
    <text evidence="2">The sequence shown here is derived from an EMBL/GenBank/DDBJ whole genome shotgun (WGS) entry which is preliminary data.</text>
</comment>
<feature type="region of interest" description="Disordered" evidence="1">
    <location>
        <begin position="520"/>
        <end position="544"/>
    </location>
</feature>
<dbReference type="RefSeq" id="XP_022284216.1">
    <property type="nucleotide sequence ID" value="XM_022428641.1"/>
</dbReference>
<feature type="compositionally biased region" description="Polar residues" evidence="1">
    <location>
        <begin position="201"/>
        <end position="219"/>
    </location>
</feature>
<keyword evidence="3" id="KW-1185">Reference proteome</keyword>
<sequence>MAQAAPMAFTPPGAGLSAAKLSDRETFEIQQYEKIIRLRDAILSGTHPTLKAPSGSSTSLESLSLQKQLLEPGADAKLAGANEAVSSTASTEPTSSGAPELNPIFLEKSEPLVRAELHIQRQRLERAIKDEVEQRRAAKGSQAELISDLDVSDVLAKALALVQTTKAPVADGENLIANAETTSDSLDDSTFYSSRHDTPESHLTSRIRNQSEDIQATNRQEQHGAASGPAKDRSRPQDHTTGMAAQALPPRPAEMNTHATAIASLVPQMSVVPGLNNYVQAVIPPAGPSSKTVGRPDNQARLEVETTRQPKPASPSRQPNNEYLDSHPPSPLVRNHALQPVAPQPTHPSAVSALATASSSAQPTAVAGGHRSAVATPAQVAALRRTEPNTVTSPDSSSQGGKKKGKKKKRKADRQAPEPSEAAPYIKPEPKSPSPMTAPSYLRPNKRQRHDQVPPGAAQYEPRYEPNAMGNEGVQYITRQYREEPIPVGYARSAVHHEPPPGDLRYHTGEYYDLRQVRGEDLGPRPTQVEHPAMPYPATGTPASRPLSRVMVAETYPPPSRQYREYHDGSRIASHAEADRYIAPMRPAPTRILVDAYGREYIEPPQPPPSRFSAASPSRHGETEVLYERLPPRAVSRHPAQAPYEDGSVVYAAPNPGYVMPRRVVTQPEYAAHDYRDVHQREYSTRPPPQHGEYVQVVAQPERRYVDDAYGARQSSMRPVETVRYQLR</sequence>
<gene>
    <name evidence="2" type="ORF">VFPPC_09090</name>
</gene>
<feature type="compositionally biased region" description="Low complexity" evidence="1">
    <location>
        <begin position="348"/>
        <end position="357"/>
    </location>
</feature>
<evidence type="ECO:0000256" key="1">
    <source>
        <dbReference type="SAM" id="MobiDB-lite"/>
    </source>
</evidence>
<dbReference type="OrthoDB" id="5333304at2759"/>
<feature type="compositionally biased region" description="Basic residues" evidence="1">
    <location>
        <begin position="401"/>
        <end position="412"/>
    </location>
</feature>
<dbReference type="Proteomes" id="UP000078397">
    <property type="component" value="Unassembled WGS sequence"/>
</dbReference>
<feature type="region of interest" description="Disordered" evidence="1">
    <location>
        <begin position="303"/>
        <end position="357"/>
    </location>
</feature>
<dbReference type="GeneID" id="28851680"/>
<accession>A0A179FCX3</accession>
<name>A0A179FCX3_METCM</name>
<evidence type="ECO:0000313" key="2">
    <source>
        <dbReference type="EMBL" id="OAQ63208.2"/>
    </source>
</evidence>
<dbReference type="AlphaFoldDB" id="A0A179FCX3"/>
<proteinExistence type="predicted"/>
<feature type="compositionally biased region" description="Polar residues" evidence="1">
    <location>
        <begin position="84"/>
        <end position="97"/>
    </location>
</feature>
<organism evidence="2 3">
    <name type="scientific">Pochonia chlamydosporia 170</name>
    <dbReference type="NCBI Taxonomy" id="1380566"/>
    <lineage>
        <taxon>Eukaryota</taxon>
        <taxon>Fungi</taxon>
        <taxon>Dikarya</taxon>
        <taxon>Ascomycota</taxon>
        <taxon>Pezizomycotina</taxon>
        <taxon>Sordariomycetes</taxon>
        <taxon>Hypocreomycetidae</taxon>
        <taxon>Hypocreales</taxon>
        <taxon>Clavicipitaceae</taxon>
        <taxon>Pochonia</taxon>
    </lineage>
</organism>
<feature type="region of interest" description="Disordered" evidence="1">
    <location>
        <begin position="383"/>
        <end position="469"/>
    </location>
</feature>
<feature type="compositionally biased region" description="Polar residues" evidence="1">
    <location>
        <begin position="180"/>
        <end position="193"/>
    </location>
</feature>
<dbReference type="EMBL" id="LSBJ02000006">
    <property type="protein sequence ID" value="OAQ63208.2"/>
    <property type="molecule type" value="Genomic_DNA"/>
</dbReference>
<dbReference type="STRING" id="1380566.A0A179FCX3"/>
<feature type="compositionally biased region" description="Polar residues" evidence="1">
    <location>
        <begin position="388"/>
        <end position="399"/>
    </location>
</feature>
<evidence type="ECO:0000313" key="3">
    <source>
        <dbReference type="Proteomes" id="UP000078397"/>
    </source>
</evidence>
<feature type="region of interest" description="Disordered" evidence="1">
    <location>
        <begin position="79"/>
        <end position="102"/>
    </location>
</feature>
<feature type="region of interest" description="Disordered" evidence="1">
    <location>
        <begin position="180"/>
        <end position="252"/>
    </location>
</feature>